<sequence length="378" mass="42510">MYVRMKALQDHAGFLDLQETYIKDEMRNLKRELIRAQEEVKRIQSVPLVIGNFNEMIDADYGIVSSTAGSNYYVRILSTVDRETLKPNASVGLHRHSHAVVDVVPPECDSTIQLMQEKPDVSYADIGGMDMQKQEVREAVELPLTHFELYKQIGIDPPGGVLLYGPPGTGKTMMAKAVANATTASFISVVGSEFVQKYLGEGPRMVRDVFRLAKDNSPSVVFIDEIDAIATKRFDAQTGADREVQRILLELLNQMDGFDQSTNVKVIMATNRADTLDPALLRPGRLDRKIEFPNPDRRQKRLVFQACTAKMNLSEEVDLENYVNRAEKISAANISSICQEAGMQAVRANRYVILPQDFEVAYKKAITRSQKEYAFYSM</sequence>
<dbReference type="EMBL" id="HBEA01019820">
    <property type="protein sequence ID" value="CAD8265564.1"/>
    <property type="molecule type" value="Transcribed_RNA"/>
</dbReference>
<dbReference type="GO" id="GO:0016887">
    <property type="term" value="F:ATP hydrolysis activity"/>
    <property type="evidence" value="ECO:0007669"/>
    <property type="project" value="InterPro"/>
</dbReference>
<dbReference type="GO" id="GO:0005737">
    <property type="term" value="C:cytoplasm"/>
    <property type="evidence" value="ECO:0007669"/>
    <property type="project" value="UniProtKB-SubCell"/>
</dbReference>
<evidence type="ECO:0000256" key="4">
    <source>
        <dbReference type="ARBA" id="ARBA00022490"/>
    </source>
</evidence>
<dbReference type="Pfam" id="PF00004">
    <property type="entry name" value="AAA"/>
    <property type="match status" value="1"/>
</dbReference>
<dbReference type="PROSITE" id="PS00674">
    <property type="entry name" value="AAA"/>
    <property type="match status" value="1"/>
</dbReference>
<dbReference type="InterPro" id="IPR012340">
    <property type="entry name" value="NA-bd_OB-fold"/>
</dbReference>
<comment type="similarity">
    <text evidence="3 9">Belongs to the AAA ATPase family.</text>
</comment>
<dbReference type="FunFam" id="3.40.50.300:FF:000033">
    <property type="entry name" value="26S protease regulatory subunit 6B"/>
    <property type="match status" value="1"/>
</dbReference>
<keyword evidence="5 9" id="KW-0547">Nucleotide-binding</keyword>
<dbReference type="PRINTS" id="PR00300">
    <property type="entry name" value="CLPPROTEASEA"/>
</dbReference>
<dbReference type="GO" id="GO:0000502">
    <property type="term" value="C:proteasome complex"/>
    <property type="evidence" value="ECO:0007669"/>
    <property type="project" value="UniProtKB-KW"/>
</dbReference>
<dbReference type="Gene3D" id="1.10.8.60">
    <property type="match status" value="1"/>
</dbReference>
<keyword evidence="7" id="KW-0647">Proteasome</keyword>
<dbReference type="Gene3D" id="3.40.50.300">
    <property type="entry name" value="P-loop containing nucleotide triphosphate hydrolases"/>
    <property type="match status" value="1"/>
</dbReference>
<evidence type="ECO:0000256" key="5">
    <source>
        <dbReference type="ARBA" id="ARBA00022741"/>
    </source>
</evidence>
<dbReference type="GO" id="GO:0005524">
    <property type="term" value="F:ATP binding"/>
    <property type="evidence" value="ECO:0007669"/>
    <property type="project" value="UniProtKB-KW"/>
</dbReference>
<protein>
    <recommendedName>
        <fullName evidence="11">AAA+ ATPase domain-containing protein</fullName>
    </recommendedName>
</protein>
<accession>A0A7R9YGV7</accession>
<feature type="coiled-coil region" evidence="10">
    <location>
        <begin position="19"/>
        <end position="46"/>
    </location>
</feature>
<dbReference type="GO" id="GO:0005634">
    <property type="term" value="C:nucleus"/>
    <property type="evidence" value="ECO:0007669"/>
    <property type="project" value="UniProtKB-SubCell"/>
</dbReference>
<evidence type="ECO:0000256" key="9">
    <source>
        <dbReference type="RuleBase" id="RU003651"/>
    </source>
</evidence>
<name>A0A7R9YGV7_9STRA</name>
<dbReference type="InterPro" id="IPR050221">
    <property type="entry name" value="26S_Proteasome_ATPase"/>
</dbReference>
<dbReference type="FunFam" id="2.40.50.140:FF:000046">
    <property type="entry name" value="26S protease regulatory subunit 6B"/>
    <property type="match status" value="1"/>
</dbReference>
<evidence type="ECO:0000256" key="3">
    <source>
        <dbReference type="ARBA" id="ARBA00006914"/>
    </source>
</evidence>
<evidence type="ECO:0000256" key="1">
    <source>
        <dbReference type="ARBA" id="ARBA00004123"/>
    </source>
</evidence>
<dbReference type="Gene3D" id="2.40.50.140">
    <property type="entry name" value="Nucleic acid-binding proteins"/>
    <property type="match status" value="1"/>
</dbReference>
<evidence type="ECO:0000256" key="10">
    <source>
        <dbReference type="SAM" id="Coils"/>
    </source>
</evidence>
<dbReference type="InterPro" id="IPR027417">
    <property type="entry name" value="P-loop_NTPase"/>
</dbReference>
<evidence type="ECO:0000256" key="6">
    <source>
        <dbReference type="ARBA" id="ARBA00022840"/>
    </source>
</evidence>
<proteinExistence type="inferred from homology"/>
<evidence type="ECO:0000256" key="8">
    <source>
        <dbReference type="ARBA" id="ARBA00023242"/>
    </source>
</evidence>
<evidence type="ECO:0000259" key="11">
    <source>
        <dbReference type="SMART" id="SM00382"/>
    </source>
</evidence>
<dbReference type="InterPro" id="IPR003960">
    <property type="entry name" value="ATPase_AAA_CS"/>
</dbReference>
<keyword evidence="6 9" id="KW-0067">ATP-binding</keyword>
<dbReference type="CDD" id="cd19502">
    <property type="entry name" value="RecA-like_PAN_like"/>
    <property type="match status" value="1"/>
</dbReference>
<dbReference type="InterPro" id="IPR032501">
    <property type="entry name" value="Prot_ATP_ID_OB_2nd"/>
</dbReference>
<evidence type="ECO:0000256" key="2">
    <source>
        <dbReference type="ARBA" id="ARBA00004496"/>
    </source>
</evidence>
<keyword evidence="4" id="KW-0963">Cytoplasm</keyword>
<dbReference type="InterPro" id="IPR003593">
    <property type="entry name" value="AAA+_ATPase"/>
</dbReference>
<dbReference type="FunFam" id="1.10.8.60:FF:000018">
    <property type="entry name" value="26S protease regulatory subunit 6B"/>
    <property type="match status" value="1"/>
</dbReference>
<dbReference type="InterPro" id="IPR001270">
    <property type="entry name" value="ClpA/B"/>
</dbReference>
<dbReference type="Pfam" id="PF16450">
    <property type="entry name" value="Prot_ATP_ID_OB_C"/>
    <property type="match status" value="1"/>
</dbReference>
<evidence type="ECO:0000313" key="12">
    <source>
        <dbReference type="EMBL" id="CAD8265564.1"/>
    </source>
</evidence>
<dbReference type="SMART" id="SM00382">
    <property type="entry name" value="AAA"/>
    <property type="match status" value="1"/>
</dbReference>
<organism evidence="12">
    <name type="scientific">Pinguiococcus pyrenoidosus</name>
    <dbReference type="NCBI Taxonomy" id="172671"/>
    <lineage>
        <taxon>Eukaryota</taxon>
        <taxon>Sar</taxon>
        <taxon>Stramenopiles</taxon>
        <taxon>Ochrophyta</taxon>
        <taxon>Pinguiophyceae</taxon>
        <taxon>Pinguiochrysidales</taxon>
        <taxon>Pinguiochrysidaceae</taxon>
        <taxon>Pinguiococcus</taxon>
    </lineage>
</organism>
<dbReference type="PANTHER" id="PTHR23073">
    <property type="entry name" value="26S PROTEASOME REGULATORY SUBUNIT"/>
    <property type="match status" value="1"/>
</dbReference>
<dbReference type="SUPFAM" id="SSF52540">
    <property type="entry name" value="P-loop containing nucleoside triphosphate hydrolases"/>
    <property type="match status" value="1"/>
</dbReference>
<keyword evidence="8" id="KW-0539">Nucleus</keyword>
<keyword evidence="10" id="KW-0175">Coiled coil</keyword>
<comment type="subcellular location">
    <subcellularLocation>
        <location evidence="2">Cytoplasm</location>
    </subcellularLocation>
    <subcellularLocation>
        <location evidence="1">Nucleus</location>
    </subcellularLocation>
</comment>
<feature type="domain" description="AAA+ ATPase" evidence="11">
    <location>
        <begin position="157"/>
        <end position="296"/>
    </location>
</feature>
<dbReference type="InterPro" id="IPR003959">
    <property type="entry name" value="ATPase_AAA_core"/>
</dbReference>
<reference evidence="12" key="1">
    <citation type="submission" date="2021-01" db="EMBL/GenBank/DDBJ databases">
        <authorList>
            <person name="Corre E."/>
            <person name="Pelletier E."/>
            <person name="Niang G."/>
            <person name="Scheremetjew M."/>
            <person name="Finn R."/>
            <person name="Kale V."/>
            <person name="Holt S."/>
            <person name="Cochrane G."/>
            <person name="Meng A."/>
            <person name="Brown T."/>
            <person name="Cohen L."/>
        </authorList>
    </citation>
    <scope>NUCLEOTIDE SEQUENCE</scope>
    <source>
        <strain evidence="12">CCMP2078</strain>
    </source>
</reference>
<evidence type="ECO:0000256" key="7">
    <source>
        <dbReference type="ARBA" id="ARBA00022942"/>
    </source>
</evidence>
<dbReference type="AlphaFoldDB" id="A0A7R9YGV7"/>
<gene>
    <name evidence="12" type="ORF">PPYR1160_LOCUS15067</name>
</gene>